<name>A0A0L6TYX1_9FIRM</name>
<accession>A0A0L6TYX1</accession>
<dbReference type="Proteomes" id="UP000036873">
    <property type="component" value="Unassembled WGS sequence"/>
</dbReference>
<evidence type="ECO:0000313" key="2">
    <source>
        <dbReference type="EMBL" id="KNZ41459.1"/>
    </source>
</evidence>
<evidence type="ECO:0000313" key="3">
    <source>
        <dbReference type="Proteomes" id="UP000036873"/>
    </source>
</evidence>
<proteinExistence type="predicted"/>
<feature type="domain" description="DUF6673" evidence="1">
    <location>
        <begin position="1"/>
        <end position="101"/>
    </location>
</feature>
<dbReference type="EMBL" id="LGYO01000029">
    <property type="protein sequence ID" value="KNZ41459.1"/>
    <property type="molecule type" value="Genomic_DNA"/>
</dbReference>
<dbReference type="InterPro" id="IPR046655">
    <property type="entry name" value="DUF6673"/>
</dbReference>
<organism evidence="2 3">
    <name type="scientific">Acetobacterium bakii</name>
    <dbReference type="NCBI Taxonomy" id="52689"/>
    <lineage>
        <taxon>Bacteria</taxon>
        <taxon>Bacillati</taxon>
        <taxon>Bacillota</taxon>
        <taxon>Clostridia</taxon>
        <taxon>Eubacteriales</taxon>
        <taxon>Eubacteriaceae</taxon>
        <taxon>Acetobacterium</taxon>
    </lineage>
</organism>
<comment type="caution">
    <text evidence="2">The sequence shown here is derived from an EMBL/GenBank/DDBJ whole genome shotgun (WGS) entry which is preliminary data.</text>
</comment>
<sequence>MIINDVELELDLMDADVLDLVQDALGNLTTESEKSERVSDMIRQPCITINTFFDTVFGEGASDAVFQGKMSLTDHMDAFMQIVTEIEKAPESINGSMDKYLKVVKKKPAVIKTMDHLPKTRPATKKKFSSVKK</sequence>
<gene>
    <name evidence="2" type="ORF">AKG39_11865</name>
</gene>
<reference evidence="3" key="1">
    <citation type="submission" date="2015-07" db="EMBL/GenBank/DDBJ databases">
        <title>Draft genome sequence of Acetobacterium bakii DSM 8293, a potential psychrophilic chemical producer through syngas fermentation.</title>
        <authorList>
            <person name="Song Y."/>
            <person name="Hwang S."/>
            <person name="Cho B.-K."/>
        </authorList>
    </citation>
    <scope>NUCLEOTIDE SEQUENCE [LARGE SCALE GENOMIC DNA]</scope>
    <source>
        <strain evidence="3">DSM 8239</strain>
    </source>
</reference>
<evidence type="ECO:0000259" key="1">
    <source>
        <dbReference type="Pfam" id="PF20378"/>
    </source>
</evidence>
<keyword evidence="3" id="KW-1185">Reference proteome</keyword>
<dbReference type="RefSeq" id="WP_050740619.1">
    <property type="nucleotide sequence ID" value="NZ_LGYO01000029.1"/>
</dbReference>
<dbReference type="OrthoDB" id="1828699at2"/>
<dbReference type="AlphaFoldDB" id="A0A0L6TYX1"/>
<protein>
    <recommendedName>
        <fullName evidence="1">DUF6673 domain-containing protein</fullName>
    </recommendedName>
</protein>
<dbReference type="Pfam" id="PF20378">
    <property type="entry name" value="DUF6673"/>
    <property type="match status" value="1"/>
</dbReference>